<dbReference type="EMBL" id="PVTF01000016">
    <property type="protein sequence ID" value="PRY34505.1"/>
    <property type="molecule type" value="Genomic_DNA"/>
</dbReference>
<dbReference type="RefSeq" id="WP_245887329.1">
    <property type="nucleotide sequence ID" value="NZ_PVTF01000016.1"/>
</dbReference>
<evidence type="ECO:0000256" key="1">
    <source>
        <dbReference type="ARBA" id="ARBA00013258"/>
    </source>
</evidence>
<dbReference type="GO" id="GO:0004314">
    <property type="term" value="F:[acyl-carrier-protein] S-malonyltransferase activity"/>
    <property type="evidence" value="ECO:0007669"/>
    <property type="project" value="UniProtKB-EC"/>
</dbReference>
<dbReference type="InterPro" id="IPR001227">
    <property type="entry name" value="Ac_transferase_dom_sf"/>
</dbReference>
<dbReference type="AlphaFoldDB" id="A0A2T0SM78"/>
<dbReference type="InterPro" id="IPR049416">
    <property type="entry name" value="VinK-like_small"/>
</dbReference>
<evidence type="ECO:0000313" key="6">
    <source>
        <dbReference type="EMBL" id="PRY34505.1"/>
    </source>
</evidence>
<reference evidence="6 7" key="1">
    <citation type="submission" date="2018-03" db="EMBL/GenBank/DDBJ databases">
        <title>Genomic Encyclopedia of Archaeal and Bacterial Type Strains, Phase II (KMG-II): from individual species to whole genera.</title>
        <authorList>
            <person name="Goeker M."/>
        </authorList>
    </citation>
    <scope>NUCLEOTIDE SEQUENCE [LARGE SCALE GENOMIC DNA]</scope>
    <source>
        <strain evidence="6 7">DSM 44720</strain>
    </source>
</reference>
<dbReference type="PANTHER" id="PTHR42681">
    <property type="entry name" value="MALONYL-COA-ACYL CARRIER PROTEIN TRANSACYLASE, MITOCHONDRIAL"/>
    <property type="match status" value="1"/>
</dbReference>
<dbReference type="GO" id="GO:0006633">
    <property type="term" value="P:fatty acid biosynthetic process"/>
    <property type="evidence" value="ECO:0007669"/>
    <property type="project" value="TreeGrafter"/>
</dbReference>
<evidence type="ECO:0000256" key="3">
    <source>
        <dbReference type="ARBA" id="ARBA00023315"/>
    </source>
</evidence>
<evidence type="ECO:0000256" key="2">
    <source>
        <dbReference type="ARBA" id="ARBA00022679"/>
    </source>
</evidence>
<comment type="catalytic activity">
    <reaction evidence="4">
        <text>holo-[ACP] + malonyl-CoA = malonyl-[ACP] + CoA</text>
        <dbReference type="Rhea" id="RHEA:41792"/>
        <dbReference type="Rhea" id="RHEA-COMP:9623"/>
        <dbReference type="Rhea" id="RHEA-COMP:9685"/>
        <dbReference type="ChEBI" id="CHEBI:57287"/>
        <dbReference type="ChEBI" id="CHEBI:57384"/>
        <dbReference type="ChEBI" id="CHEBI:64479"/>
        <dbReference type="ChEBI" id="CHEBI:78449"/>
        <dbReference type="EC" id="2.3.1.39"/>
    </reaction>
</comment>
<feature type="domain" description="Malonyl-CoA-[acyl-carrier-protein] transacylase small" evidence="5">
    <location>
        <begin position="154"/>
        <end position="215"/>
    </location>
</feature>
<dbReference type="Pfam" id="PF21124">
    <property type="entry name" value="VinK_C"/>
    <property type="match status" value="1"/>
</dbReference>
<name>A0A2T0SM78_9PSEU</name>
<keyword evidence="7" id="KW-1185">Reference proteome</keyword>
<dbReference type="Gene3D" id="3.40.366.10">
    <property type="entry name" value="Malonyl-Coenzyme A Acyl Carrier Protein, domain 2"/>
    <property type="match status" value="2"/>
</dbReference>
<gene>
    <name evidence="6" type="ORF">CLV43_11612</name>
</gene>
<accession>A0A2T0SM78</accession>
<evidence type="ECO:0000256" key="4">
    <source>
        <dbReference type="ARBA" id="ARBA00048462"/>
    </source>
</evidence>
<dbReference type="InterPro" id="IPR016035">
    <property type="entry name" value="Acyl_Trfase/lysoPLipase"/>
</dbReference>
<keyword evidence="3" id="KW-0012">Acyltransferase</keyword>
<dbReference type="SUPFAM" id="SSF52151">
    <property type="entry name" value="FabD/lysophospholipase-like"/>
    <property type="match status" value="1"/>
</dbReference>
<dbReference type="PANTHER" id="PTHR42681:SF1">
    <property type="entry name" value="MALONYL-COA-ACYL CARRIER PROTEIN TRANSACYLASE, MITOCHONDRIAL"/>
    <property type="match status" value="1"/>
</dbReference>
<evidence type="ECO:0000259" key="5">
    <source>
        <dbReference type="Pfam" id="PF21124"/>
    </source>
</evidence>
<protein>
    <recommendedName>
        <fullName evidence="1">[acyl-carrier-protein] S-malonyltransferase</fullName>
        <ecNumber evidence="1">2.3.1.39</ecNumber>
    </recommendedName>
</protein>
<sequence>MENTQSAAPGAQNGKSGYEVEQGLTAIVFPGMGPCNFADVGRYMVLDRYARRRLAAADEALGYSVLQRFRGTDHEYSEATQIAFLVNSVALADRAVDAMGLDPDLCVGPSFGQKAAAAFVDSLPFGDVVRMTAELARCEEEFFTAEYSDVITQSFVRTPEERTKEILAEMEARGEWYEISGYLDHDFYFVSVRESSLDFFKQRIRDAGGYSMYSMRPPVHARAFSALRRKVEEEVFARYDIGAPRIPVIADQNGTTVADAEAMRTMLLDTFDRPINWPDVVSALRRGGVTDLWFTGADNLFHRLDCTTRNFRVTAVTPKTALRPEK</sequence>
<proteinExistence type="predicted"/>
<keyword evidence="2 6" id="KW-0808">Transferase</keyword>
<dbReference type="EC" id="2.3.1.39" evidence="1"/>
<organism evidence="6 7">
    <name type="scientific">Umezawaea tangerina</name>
    <dbReference type="NCBI Taxonomy" id="84725"/>
    <lineage>
        <taxon>Bacteria</taxon>
        <taxon>Bacillati</taxon>
        <taxon>Actinomycetota</taxon>
        <taxon>Actinomycetes</taxon>
        <taxon>Pseudonocardiales</taxon>
        <taxon>Pseudonocardiaceae</taxon>
        <taxon>Umezawaea</taxon>
    </lineage>
</organism>
<evidence type="ECO:0000313" key="7">
    <source>
        <dbReference type="Proteomes" id="UP000239494"/>
    </source>
</evidence>
<comment type="caution">
    <text evidence="6">The sequence shown here is derived from an EMBL/GenBank/DDBJ whole genome shotgun (WGS) entry which is preliminary data.</text>
</comment>
<dbReference type="Proteomes" id="UP000239494">
    <property type="component" value="Unassembled WGS sequence"/>
</dbReference>
<dbReference type="InterPro" id="IPR050858">
    <property type="entry name" value="Mal-CoA-ACP_Trans/PKS_FabD"/>
</dbReference>